<evidence type="ECO:0000313" key="4">
    <source>
        <dbReference type="Proteomes" id="UP001500837"/>
    </source>
</evidence>
<sequence length="180" mass="19138">MAAERGVKIRPARAGERVAVLRVLDAAMLTTDADALAERIAAGRVLVAVTPATGSDTEATDERVVGAIEVGERKGKRSDERYEASDGARSDAGGVGGDAERMTGDAGRVSDDADGGHIEAIAVQRRRRGQGIGSALIAAAAERWRPLSADFDADVRPFYENAGFEITVREEDGRYRGRLR</sequence>
<keyword evidence="4" id="KW-1185">Reference proteome</keyword>
<feature type="compositionally biased region" description="Basic and acidic residues" evidence="1">
    <location>
        <begin position="71"/>
        <end position="89"/>
    </location>
</feature>
<dbReference type="InterPro" id="IPR016181">
    <property type="entry name" value="Acyl_CoA_acyltransferase"/>
</dbReference>
<evidence type="ECO:0000256" key="1">
    <source>
        <dbReference type="SAM" id="MobiDB-lite"/>
    </source>
</evidence>
<gene>
    <name evidence="3" type="ORF">GCM10009066_06370</name>
</gene>
<feature type="compositionally biased region" description="Basic and acidic residues" evidence="1">
    <location>
        <begin position="98"/>
        <end position="113"/>
    </location>
</feature>
<name>A0AAV3S5W3_9EURY</name>
<feature type="region of interest" description="Disordered" evidence="1">
    <location>
        <begin position="71"/>
        <end position="113"/>
    </location>
</feature>
<dbReference type="Pfam" id="PF13508">
    <property type="entry name" value="Acetyltransf_7"/>
    <property type="match status" value="1"/>
</dbReference>
<dbReference type="RefSeq" id="WP_211311684.1">
    <property type="nucleotide sequence ID" value="NZ_BAAABL010000033.1"/>
</dbReference>
<proteinExistence type="predicted"/>
<evidence type="ECO:0000313" key="3">
    <source>
        <dbReference type="EMBL" id="GAA0294618.1"/>
    </source>
</evidence>
<reference evidence="3 4" key="1">
    <citation type="journal article" date="2019" name="Int. J. Syst. Evol. Microbiol.">
        <title>The Global Catalogue of Microorganisms (GCM) 10K type strain sequencing project: providing services to taxonomists for standard genome sequencing and annotation.</title>
        <authorList>
            <consortium name="The Broad Institute Genomics Platform"/>
            <consortium name="The Broad Institute Genome Sequencing Center for Infectious Disease"/>
            <person name="Wu L."/>
            <person name="Ma J."/>
        </authorList>
    </citation>
    <scope>NUCLEOTIDE SEQUENCE [LARGE SCALE GENOMIC DNA]</scope>
    <source>
        <strain evidence="3 4">JCM 16330</strain>
    </source>
</reference>
<accession>A0AAV3S5W3</accession>
<comment type="caution">
    <text evidence="3">The sequence shown here is derived from an EMBL/GenBank/DDBJ whole genome shotgun (WGS) entry which is preliminary data.</text>
</comment>
<dbReference type="EMBL" id="BAAABL010000033">
    <property type="protein sequence ID" value="GAA0294618.1"/>
    <property type="molecule type" value="Genomic_DNA"/>
</dbReference>
<dbReference type="InterPro" id="IPR000182">
    <property type="entry name" value="GNAT_dom"/>
</dbReference>
<dbReference type="CDD" id="cd04301">
    <property type="entry name" value="NAT_SF"/>
    <property type="match status" value="1"/>
</dbReference>
<dbReference type="SUPFAM" id="SSF55729">
    <property type="entry name" value="Acyl-CoA N-acyltransferases (Nat)"/>
    <property type="match status" value="1"/>
</dbReference>
<protein>
    <submittedName>
        <fullName evidence="3">GNAT family N-acetyltransferase</fullName>
    </submittedName>
</protein>
<feature type="domain" description="N-acetyltransferase" evidence="2">
    <location>
        <begin position="7"/>
        <end position="180"/>
    </location>
</feature>
<dbReference type="AlphaFoldDB" id="A0AAV3S5W3"/>
<evidence type="ECO:0000259" key="2">
    <source>
        <dbReference type="PROSITE" id="PS51186"/>
    </source>
</evidence>
<dbReference type="Proteomes" id="UP001500837">
    <property type="component" value="Unassembled WGS sequence"/>
</dbReference>
<organism evidence="3 4">
    <name type="scientific">Halarchaeum salinum</name>
    <dbReference type="NCBI Taxonomy" id="489912"/>
    <lineage>
        <taxon>Archaea</taxon>
        <taxon>Methanobacteriati</taxon>
        <taxon>Methanobacteriota</taxon>
        <taxon>Stenosarchaea group</taxon>
        <taxon>Halobacteria</taxon>
        <taxon>Halobacteriales</taxon>
        <taxon>Halobacteriaceae</taxon>
    </lineage>
</organism>
<dbReference type="GO" id="GO:0016747">
    <property type="term" value="F:acyltransferase activity, transferring groups other than amino-acyl groups"/>
    <property type="evidence" value="ECO:0007669"/>
    <property type="project" value="InterPro"/>
</dbReference>
<dbReference type="Gene3D" id="3.40.630.30">
    <property type="match status" value="1"/>
</dbReference>
<dbReference type="PROSITE" id="PS51186">
    <property type="entry name" value="GNAT"/>
    <property type="match status" value="1"/>
</dbReference>